<feature type="transmembrane region" description="Helical" evidence="5">
    <location>
        <begin position="161"/>
        <end position="185"/>
    </location>
</feature>
<dbReference type="AlphaFoldDB" id="A0AAV2Q786"/>
<dbReference type="GO" id="GO:0015179">
    <property type="term" value="F:L-amino acid transmembrane transporter activity"/>
    <property type="evidence" value="ECO:0007669"/>
    <property type="project" value="TreeGrafter"/>
</dbReference>
<evidence type="ECO:0000256" key="5">
    <source>
        <dbReference type="SAM" id="Phobius"/>
    </source>
</evidence>
<dbReference type="PANTHER" id="PTHR22950:SF652">
    <property type="entry name" value="TRANSMEMBRANE AMINO ACID TRANSPORTER FAMILY PROTEIN"/>
    <property type="match status" value="1"/>
</dbReference>
<comment type="caution">
    <text evidence="7">The sequence shown here is derived from an EMBL/GenBank/DDBJ whole genome shotgun (WGS) entry which is preliminary data.</text>
</comment>
<keyword evidence="3 5" id="KW-1133">Transmembrane helix</keyword>
<feature type="transmembrane region" description="Helical" evidence="5">
    <location>
        <begin position="237"/>
        <end position="256"/>
    </location>
</feature>
<feature type="transmembrane region" description="Helical" evidence="5">
    <location>
        <begin position="121"/>
        <end position="140"/>
    </location>
</feature>
<proteinExistence type="predicted"/>
<dbReference type="PANTHER" id="PTHR22950">
    <property type="entry name" value="AMINO ACID TRANSPORTER"/>
    <property type="match status" value="1"/>
</dbReference>
<evidence type="ECO:0000313" key="7">
    <source>
        <dbReference type="EMBL" id="CAL4073005.1"/>
    </source>
</evidence>
<keyword evidence="4 5" id="KW-0472">Membrane</keyword>
<reference evidence="7 8" key="1">
    <citation type="submission" date="2024-05" db="EMBL/GenBank/DDBJ databases">
        <authorList>
            <person name="Wallberg A."/>
        </authorList>
    </citation>
    <scope>NUCLEOTIDE SEQUENCE [LARGE SCALE GENOMIC DNA]</scope>
</reference>
<feature type="transmembrane region" description="Helical" evidence="5">
    <location>
        <begin position="464"/>
        <end position="484"/>
    </location>
</feature>
<protein>
    <recommendedName>
        <fullName evidence="6">Amino acid transporter transmembrane domain-containing protein</fullName>
    </recommendedName>
</protein>
<feature type="transmembrane region" description="Helical" evidence="5">
    <location>
        <begin position="400"/>
        <end position="416"/>
    </location>
</feature>
<name>A0AAV2Q786_MEGNR</name>
<feature type="transmembrane region" description="Helical" evidence="5">
    <location>
        <begin position="422"/>
        <end position="444"/>
    </location>
</feature>
<keyword evidence="8" id="KW-1185">Reference proteome</keyword>
<evidence type="ECO:0000256" key="1">
    <source>
        <dbReference type="ARBA" id="ARBA00004141"/>
    </source>
</evidence>
<feature type="transmembrane region" description="Helical" evidence="5">
    <location>
        <begin position="205"/>
        <end position="225"/>
    </location>
</feature>
<evidence type="ECO:0000256" key="2">
    <source>
        <dbReference type="ARBA" id="ARBA00022692"/>
    </source>
</evidence>
<evidence type="ECO:0000313" key="8">
    <source>
        <dbReference type="Proteomes" id="UP001497623"/>
    </source>
</evidence>
<feature type="transmembrane region" description="Helical" evidence="5">
    <location>
        <begin position="276"/>
        <end position="297"/>
    </location>
</feature>
<dbReference type="InterPro" id="IPR013057">
    <property type="entry name" value="AA_transpt_TM"/>
</dbReference>
<dbReference type="Pfam" id="PF01490">
    <property type="entry name" value="Aa_trans"/>
    <property type="match status" value="1"/>
</dbReference>
<evidence type="ECO:0000259" key="6">
    <source>
        <dbReference type="Pfam" id="PF01490"/>
    </source>
</evidence>
<feature type="domain" description="Amino acid transporter transmembrane" evidence="6">
    <location>
        <begin position="84"/>
        <end position="477"/>
    </location>
</feature>
<dbReference type="EMBL" id="CAXKWB010004256">
    <property type="protein sequence ID" value="CAL4073005.1"/>
    <property type="molecule type" value="Genomic_DNA"/>
</dbReference>
<dbReference type="Proteomes" id="UP001497623">
    <property type="component" value="Unassembled WGS sequence"/>
</dbReference>
<sequence>MSHTSASSADDLDGIVVQVVAAKSRRATSRRGEAAGTAPTFSDDYQRDDQDILVSNEHPISGSYSYNDLIGSCQITSSLGEDVGISWYKAMFLIVNAALGAGLLNFPKSFEESGGLVSGNVVHIVFTSFALGSLIILGRCCSERNCKTYQELILHMVSPGWSVFSAVCITLYCYVTCITFIIIIGDQFDRIFASYIGSDFCRNWYLSRQFTMTISSLLLIIPSLFKRIDSARFMSYVGVLSIWYLCAVIVVEYFTGDYKRGNIIIWDVKWTKVFDVVPTICFGYQCHVSSIPIYSCLKKKDAPTFSKACVTAVLVCLAVYTLSANFGYLTFGTFVDGDVLLSYDATKPWVLIAVILLAVKSWTTYPILLFCVREAVSDIYVQCRHQTPVEAALYEPRRRTVIAIILWGSSIILAIFTPNINIVVKLLGCLAALFIFIFPGMCLLQMTLSGAELTGRPYSGKDYALLVVSVGYIVLGSFALGLSFTTGIQHILKPDIVIPICI</sequence>
<accession>A0AAV2Q786</accession>
<evidence type="ECO:0000256" key="4">
    <source>
        <dbReference type="ARBA" id="ARBA00023136"/>
    </source>
</evidence>
<gene>
    <name evidence="7" type="ORF">MNOR_LOCUS8992</name>
</gene>
<organism evidence="7 8">
    <name type="scientific">Meganyctiphanes norvegica</name>
    <name type="common">Northern krill</name>
    <name type="synonym">Thysanopoda norvegica</name>
    <dbReference type="NCBI Taxonomy" id="48144"/>
    <lineage>
        <taxon>Eukaryota</taxon>
        <taxon>Metazoa</taxon>
        <taxon>Ecdysozoa</taxon>
        <taxon>Arthropoda</taxon>
        <taxon>Crustacea</taxon>
        <taxon>Multicrustacea</taxon>
        <taxon>Malacostraca</taxon>
        <taxon>Eumalacostraca</taxon>
        <taxon>Eucarida</taxon>
        <taxon>Euphausiacea</taxon>
        <taxon>Euphausiidae</taxon>
        <taxon>Meganyctiphanes</taxon>
    </lineage>
</organism>
<feature type="transmembrane region" description="Helical" evidence="5">
    <location>
        <begin position="349"/>
        <end position="372"/>
    </location>
</feature>
<evidence type="ECO:0000256" key="3">
    <source>
        <dbReference type="ARBA" id="ARBA00022989"/>
    </source>
</evidence>
<feature type="transmembrane region" description="Helical" evidence="5">
    <location>
        <begin position="87"/>
        <end position="106"/>
    </location>
</feature>
<keyword evidence="2 5" id="KW-0812">Transmembrane</keyword>
<dbReference type="GO" id="GO:0016020">
    <property type="term" value="C:membrane"/>
    <property type="evidence" value="ECO:0007669"/>
    <property type="project" value="UniProtKB-SubCell"/>
</dbReference>
<comment type="subcellular location">
    <subcellularLocation>
        <location evidence="1">Membrane</location>
        <topology evidence="1">Multi-pass membrane protein</topology>
    </subcellularLocation>
</comment>
<feature type="transmembrane region" description="Helical" evidence="5">
    <location>
        <begin position="309"/>
        <end position="329"/>
    </location>
</feature>